<dbReference type="InterPro" id="IPR036291">
    <property type="entry name" value="NAD(P)-bd_dom_sf"/>
</dbReference>
<keyword evidence="3" id="KW-1185">Reference proteome</keyword>
<proteinExistence type="predicted"/>
<evidence type="ECO:0000313" key="2">
    <source>
        <dbReference type="EMBL" id="KAL0253340.1"/>
    </source>
</evidence>
<dbReference type="PANTHER" id="PTHR24148:SF64">
    <property type="entry name" value="HETEROKARYON INCOMPATIBILITY DOMAIN-CONTAINING PROTEIN"/>
    <property type="match status" value="1"/>
</dbReference>
<dbReference type="Proteomes" id="UP001430584">
    <property type="component" value="Unassembled WGS sequence"/>
</dbReference>
<dbReference type="EMBL" id="JAJVCZ030000012">
    <property type="protein sequence ID" value="KAL0253340.1"/>
    <property type="molecule type" value="Genomic_DNA"/>
</dbReference>
<comment type="caution">
    <text evidence="2">The sequence shown here is derived from an EMBL/GenBank/DDBJ whole genome shotgun (WGS) entry which is preliminary data.</text>
</comment>
<dbReference type="PANTHER" id="PTHR24148">
    <property type="entry name" value="ANKYRIN REPEAT DOMAIN-CONTAINING PROTEIN 39 HOMOLOG-RELATED"/>
    <property type="match status" value="1"/>
</dbReference>
<evidence type="ECO:0000313" key="3">
    <source>
        <dbReference type="Proteomes" id="UP001430584"/>
    </source>
</evidence>
<dbReference type="Pfam" id="PF00106">
    <property type="entry name" value="adh_short"/>
    <property type="match status" value="1"/>
</dbReference>
<dbReference type="Gene3D" id="3.40.50.720">
    <property type="entry name" value="NAD(P)-binding Rossmann-like Domain"/>
    <property type="match status" value="1"/>
</dbReference>
<gene>
    <name evidence="2" type="ORF">SLS55_010315</name>
</gene>
<accession>A0ABR3BY73</accession>
<dbReference type="InterPro" id="IPR010730">
    <property type="entry name" value="HET"/>
</dbReference>
<evidence type="ECO:0000259" key="1">
    <source>
        <dbReference type="Pfam" id="PF06985"/>
    </source>
</evidence>
<dbReference type="GeneID" id="92014400"/>
<dbReference type="InterPro" id="IPR052895">
    <property type="entry name" value="HetReg/Transcr_Mod"/>
</dbReference>
<sequence>MYAPYYGYYAASKAAMQKLGETLRLEMQPLGVRVITVVSGAVESKVFDNGGGFKSPEGSLYAPAEKEIAAHADGVFVKQNHSTLEDYSRVLVGDILGGKTGLVYRGKMSSLVKVLLEWLPTWLFALTHEQEIRLLKIERCGSEPLFSISHYSLEDAPRYEALSYVWGSSDQPHRLQLARNAGYIPLTDNLKQALQDLPWLLETEHIWIDQICINQRDETERGHQVALMGKLYRATHRTLVWLSPMTDSLSPFLDLVKYRQTDWRAAERIIDSMVTSPESCPQLIHGMRKLFGLPWFKRAWILQESALPSTIHYVVGRECFNWRSIVDVALGLHITYPEDLSAFVTYRFGHHTWRGCGSEETVQGLALQLCRILARLGRQQQATDPRDRVVAYLGFYKPPSFRTRDIYHKDITAGEVYVRFARSLIEDTSSLDVLSSARPGVSLPKPCGAGLVDLPSWVPDWSDPEEHHFPLLLHEQSRYTASGMYRQVKWAASLSRSHVRQSVRSPLDARYLRCRGKIIHMVQHTSGYTLPSPNSWSYLQYELLEHWRTLLGHVRAEIPFKDMSVDRITEVLWLAHSLYSSPGEEVPGNPDVMSKREGIDWAFMKWQPVFDHLWGRMFMKTESGSVGLVTTACNCGDLIAIFHGSRTPLVVRKISSSSNYQLVGDCYIEGAMFGEAVGWTEEEADDIVIE</sequence>
<feature type="domain" description="Heterokaryon incompatibility" evidence="1">
    <location>
        <begin position="159"/>
        <end position="304"/>
    </location>
</feature>
<dbReference type="RefSeq" id="XP_066627984.1">
    <property type="nucleotide sequence ID" value="XM_066781701.1"/>
</dbReference>
<dbReference type="InterPro" id="IPR002347">
    <property type="entry name" value="SDR_fam"/>
</dbReference>
<name>A0ABR3BY73_9PEZI</name>
<dbReference type="SUPFAM" id="SSF51735">
    <property type="entry name" value="NAD(P)-binding Rossmann-fold domains"/>
    <property type="match status" value="1"/>
</dbReference>
<dbReference type="Pfam" id="PF06985">
    <property type="entry name" value="HET"/>
    <property type="match status" value="1"/>
</dbReference>
<dbReference type="Pfam" id="PF26639">
    <property type="entry name" value="Het-6_barrel"/>
    <property type="match status" value="1"/>
</dbReference>
<reference evidence="2 3" key="1">
    <citation type="submission" date="2024-02" db="EMBL/GenBank/DDBJ databases">
        <title>De novo assembly and annotation of 12 fungi associated with fruit tree decline syndrome in Ontario, Canada.</title>
        <authorList>
            <person name="Sulman M."/>
            <person name="Ellouze W."/>
            <person name="Ilyukhin E."/>
        </authorList>
    </citation>
    <scope>NUCLEOTIDE SEQUENCE [LARGE SCALE GENOMIC DNA]</scope>
    <source>
        <strain evidence="2 3">FDS-637</strain>
    </source>
</reference>
<protein>
    <recommendedName>
        <fullName evidence="1">Heterokaryon incompatibility domain-containing protein</fullName>
    </recommendedName>
</protein>
<organism evidence="2 3">
    <name type="scientific">Diplodia seriata</name>
    <dbReference type="NCBI Taxonomy" id="420778"/>
    <lineage>
        <taxon>Eukaryota</taxon>
        <taxon>Fungi</taxon>
        <taxon>Dikarya</taxon>
        <taxon>Ascomycota</taxon>
        <taxon>Pezizomycotina</taxon>
        <taxon>Dothideomycetes</taxon>
        <taxon>Dothideomycetes incertae sedis</taxon>
        <taxon>Botryosphaeriales</taxon>
        <taxon>Botryosphaeriaceae</taxon>
        <taxon>Diplodia</taxon>
    </lineage>
</organism>